<reference evidence="2 3" key="2">
    <citation type="journal article" date="2013" name="Plant Cell Physiol.">
        <title>Rice Annotation Project Database (RAP-DB): an integrative and interactive database for rice genomics.</title>
        <authorList>
            <person name="Sakai H."/>
            <person name="Lee S.S."/>
            <person name="Tanaka T."/>
            <person name="Numa H."/>
            <person name="Kim J."/>
            <person name="Kawahara Y."/>
            <person name="Wakimoto H."/>
            <person name="Yang C.C."/>
            <person name="Iwamoto M."/>
            <person name="Abe T."/>
            <person name="Yamada Y."/>
            <person name="Muto A."/>
            <person name="Inokuchi H."/>
            <person name="Ikemura T."/>
            <person name="Matsumoto T."/>
            <person name="Sasaki T."/>
            <person name="Itoh T."/>
        </authorList>
    </citation>
    <scope>NUCLEOTIDE SEQUENCE [LARGE SCALE GENOMIC DNA]</scope>
    <source>
        <strain evidence="3">cv. Nipponbare</strain>
    </source>
</reference>
<dbReference type="Proteomes" id="UP000059680">
    <property type="component" value="Chromosome 2"/>
</dbReference>
<evidence type="ECO:0000313" key="3">
    <source>
        <dbReference type="Proteomes" id="UP000059680"/>
    </source>
</evidence>
<keyword evidence="3" id="KW-1185">Reference proteome</keyword>
<dbReference type="InParanoid" id="A0A0P0VH35"/>
<dbReference type="PaxDb" id="39947-A0A0P0VH35"/>
<evidence type="ECO:0000256" key="1">
    <source>
        <dbReference type="SAM" id="MobiDB-lite"/>
    </source>
</evidence>
<dbReference type="AlphaFoldDB" id="A0A0P0VH35"/>
<feature type="compositionally biased region" description="Pro residues" evidence="1">
    <location>
        <begin position="1"/>
        <end position="11"/>
    </location>
</feature>
<dbReference type="EMBL" id="AP014958">
    <property type="protein sequence ID" value="BAS77811.1"/>
    <property type="molecule type" value="Genomic_DNA"/>
</dbReference>
<feature type="non-terminal residue" evidence="2">
    <location>
        <position position="1"/>
    </location>
</feature>
<name>A0A0P0VH35_ORYSJ</name>
<dbReference type="Gramene" id="Os02t0234750-00">
    <property type="protein sequence ID" value="Os02t0234750-00"/>
    <property type="gene ID" value="Os02g0234750"/>
</dbReference>
<reference evidence="3" key="1">
    <citation type="journal article" date="2005" name="Nature">
        <title>The map-based sequence of the rice genome.</title>
        <authorList>
            <consortium name="International rice genome sequencing project (IRGSP)"/>
            <person name="Matsumoto T."/>
            <person name="Wu J."/>
            <person name="Kanamori H."/>
            <person name="Katayose Y."/>
            <person name="Fujisawa M."/>
            <person name="Namiki N."/>
            <person name="Mizuno H."/>
            <person name="Yamamoto K."/>
            <person name="Antonio B.A."/>
            <person name="Baba T."/>
            <person name="Sakata K."/>
            <person name="Nagamura Y."/>
            <person name="Aoki H."/>
            <person name="Arikawa K."/>
            <person name="Arita K."/>
            <person name="Bito T."/>
            <person name="Chiden Y."/>
            <person name="Fujitsuka N."/>
            <person name="Fukunaka R."/>
            <person name="Hamada M."/>
            <person name="Harada C."/>
            <person name="Hayashi A."/>
            <person name="Hijishita S."/>
            <person name="Honda M."/>
            <person name="Hosokawa S."/>
            <person name="Ichikawa Y."/>
            <person name="Idonuma A."/>
            <person name="Iijima M."/>
            <person name="Ikeda M."/>
            <person name="Ikeno M."/>
            <person name="Ito K."/>
            <person name="Ito S."/>
            <person name="Ito T."/>
            <person name="Ito Y."/>
            <person name="Ito Y."/>
            <person name="Iwabuchi A."/>
            <person name="Kamiya K."/>
            <person name="Karasawa W."/>
            <person name="Kurita K."/>
            <person name="Katagiri S."/>
            <person name="Kikuta A."/>
            <person name="Kobayashi H."/>
            <person name="Kobayashi N."/>
            <person name="Machita K."/>
            <person name="Maehara T."/>
            <person name="Masukawa M."/>
            <person name="Mizubayashi T."/>
            <person name="Mukai Y."/>
            <person name="Nagasaki H."/>
            <person name="Nagata Y."/>
            <person name="Naito S."/>
            <person name="Nakashima M."/>
            <person name="Nakama Y."/>
            <person name="Nakamichi Y."/>
            <person name="Nakamura M."/>
            <person name="Meguro A."/>
            <person name="Negishi M."/>
            <person name="Ohta I."/>
            <person name="Ohta T."/>
            <person name="Okamoto M."/>
            <person name="Ono N."/>
            <person name="Saji S."/>
            <person name="Sakaguchi M."/>
            <person name="Sakai K."/>
            <person name="Shibata M."/>
            <person name="Shimokawa T."/>
            <person name="Song J."/>
            <person name="Takazaki Y."/>
            <person name="Terasawa K."/>
            <person name="Tsugane M."/>
            <person name="Tsuji K."/>
            <person name="Ueda S."/>
            <person name="Waki K."/>
            <person name="Yamagata H."/>
            <person name="Yamamoto M."/>
            <person name="Yamamoto S."/>
            <person name="Yamane H."/>
            <person name="Yoshiki S."/>
            <person name="Yoshihara R."/>
            <person name="Yukawa K."/>
            <person name="Zhong H."/>
            <person name="Yano M."/>
            <person name="Yuan Q."/>
            <person name="Ouyang S."/>
            <person name="Liu J."/>
            <person name="Jones K.M."/>
            <person name="Gansberger K."/>
            <person name="Moffat K."/>
            <person name="Hill J."/>
            <person name="Bera J."/>
            <person name="Fadrosh D."/>
            <person name="Jin S."/>
            <person name="Johri S."/>
            <person name="Kim M."/>
            <person name="Overton L."/>
            <person name="Reardon M."/>
            <person name="Tsitrin T."/>
            <person name="Vuong H."/>
            <person name="Weaver B."/>
            <person name="Ciecko A."/>
            <person name="Tallon L."/>
            <person name="Jackson J."/>
            <person name="Pai G."/>
            <person name="Aken S.V."/>
            <person name="Utterback T."/>
            <person name="Reidmuller S."/>
            <person name="Feldblyum T."/>
            <person name="Hsiao J."/>
            <person name="Zismann V."/>
            <person name="Iobst S."/>
            <person name="de Vazeille A.R."/>
            <person name="Buell C.R."/>
            <person name="Ying K."/>
            <person name="Li Y."/>
            <person name="Lu T."/>
            <person name="Huang Y."/>
            <person name="Zhao Q."/>
            <person name="Feng Q."/>
            <person name="Zhang L."/>
            <person name="Zhu J."/>
            <person name="Weng Q."/>
            <person name="Mu J."/>
            <person name="Lu Y."/>
            <person name="Fan D."/>
            <person name="Liu Y."/>
            <person name="Guan J."/>
            <person name="Zhang Y."/>
            <person name="Yu S."/>
            <person name="Liu X."/>
            <person name="Zhang Y."/>
            <person name="Hong G."/>
            <person name="Han B."/>
            <person name="Choisne N."/>
            <person name="Demange N."/>
            <person name="Orjeda G."/>
            <person name="Samain S."/>
            <person name="Cattolico L."/>
            <person name="Pelletier E."/>
            <person name="Couloux A."/>
            <person name="Segurens B."/>
            <person name="Wincker P."/>
            <person name="D'Hont A."/>
            <person name="Scarpelli C."/>
            <person name="Weissenbach J."/>
            <person name="Salanoubat M."/>
            <person name="Quetier F."/>
            <person name="Yu Y."/>
            <person name="Kim H.R."/>
            <person name="Rambo T."/>
            <person name="Currie J."/>
            <person name="Collura K."/>
            <person name="Luo M."/>
            <person name="Yang T."/>
            <person name="Ammiraju J.S.S."/>
            <person name="Engler F."/>
            <person name="Soderlund C."/>
            <person name="Wing R.A."/>
            <person name="Palmer L.E."/>
            <person name="de la Bastide M."/>
            <person name="Spiegel L."/>
            <person name="Nascimento L."/>
            <person name="Zutavern T."/>
            <person name="O'Shaughnessy A."/>
            <person name="Dike S."/>
            <person name="Dedhia N."/>
            <person name="Preston R."/>
            <person name="Balija V."/>
            <person name="McCombie W.R."/>
            <person name="Chow T."/>
            <person name="Chen H."/>
            <person name="Chung M."/>
            <person name="Chen C."/>
            <person name="Shaw J."/>
            <person name="Wu H."/>
            <person name="Hsiao K."/>
            <person name="Chao Y."/>
            <person name="Chu M."/>
            <person name="Cheng C."/>
            <person name="Hour A."/>
            <person name="Lee P."/>
            <person name="Lin S."/>
            <person name="Lin Y."/>
            <person name="Liou J."/>
            <person name="Liu S."/>
            <person name="Hsing Y."/>
            <person name="Raghuvanshi S."/>
            <person name="Mohanty A."/>
            <person name="Bharti A.K."/>
            <person name="Gaur A."/>
            <person name="Gupta V."/>
            <person name="Kumar D."/>
            <person name="Ravi V."/>
            <person name="Vij S."/>
            <person name="Kapur A."/>
            <person name="Khurana P."/>
            <person name="Khurana P."/>
            <person name="Khurana J.P."/>
            <person name="Tyagi A.K."/>
            <person name="Gaikwad K."/>
            <person name="Singh A."/>
            <person name="Dalal V."/>
            <person name="Srivastava S."/>
            <person name="Dixit A."/>
            <person name="Pal A.K."/>
            <person name="Ghazi I.A."/>
            <person name="Yadav M."/>
            <person name="Pandit A."/>
            <person name="Bhargava A."/>
            <person name="Sureshbabu K."/>
            <person name="Batra K."/>
            <person name="Sharma T.R."/>
            <person name="Mohapatra T."/>
            <person name="Singh N.K."/>
            <person name="Messing J."/>
            <person name="Nelson A.B."/>
            <person name="Fuks G."/>
            <person name="Kavchok S."/>
            <person name="Keizer G."/>
            <person name="Linton E."/>
            <person name="Llaca V."/>
            <person name="Song R."/>
            <person name="Tanyolac B."/>
            <person name="Young S."/>
            <person name="Ho-Il K."/>
            <person name="Hahn J.H."/>
            <person name="Sangsakoo G."/>
            <person name="Vanavichit A."/>
            <person name="de Mattos Luiz.A.T."/>
            <person name="Zimmer P.D."/>
            <person name="Malone G."/>
            <person name="Dellagostin O."/>
            <person name="de Oliveira A.C."/>
            <person name="Bevan M."/>
            <person name="Bancroft I."/>
            <person name="Minx P."/>
            <person name="Cordum H."/>
            <person name="Wilson R."/>
            <person name="Cheng Z."/>
            <person name="Jin W."/>
            <person name="Jiang J."/>
            <person name="Leong S.A."/>
            <person name="Iwama H."/>
            <person name="Gojobori T."/>
            <person name="Itoh T."/>
            <person name="Niimura Y."/>
            <person name="Fujii Y."/>
            <person name="Habara T."/>
            <person name="Sakai H."/>
            <person name="Sato Y."/>
            <person name="Wilson G."/>
            <person name="Kumar K."/>
            <person name="McCouch S."/>
            <person name="Juretic N."/>
            <person name="Hoen D."/>
            <person name="Wright S."/>
            <person name="Bruskiewich R."/>
            <person name="Bureau T."/>
            <person name="Miyao A."/>
            <person name="Hirochika H."/>
            <person name="Nishikawa T."/>
            <person name="Kadowaki K."/>
            <person name="Sugiura M."/>
            <person name="Burr B."/>
            <person name="Sasaki T."/>
        </authorList>
    </citation>
    <scope>NUCLEOTIDE SEQUENCE [LARGE SCALE GENOMIC DNA]</scope>
    <source>
        <strain evidence="3">cv. Nipponbare</strain>
    </source>
</reference>
<organism evidence="2 3">
    <name type="scientific">Oryza sativa subsp. japonica</name>
    <name type="common">Rice</name>
    <dbReference type="NCBI Taxonomy" id="39947"/>
    <lineage>
        <taxon>Eukaryota</taxon>
        <taxon>Viridiplantae</taxon>
        <taxon>Streptophyta</taxon>
        <taxon>Embryophyta</taxon>
        <taxon>Tracheophyta</taxon>
        <taxon>Spermatophyta</taxon>
        <taxon>Magnoliopsida</taxon>
        <taxon>Liliopsida</taxon>
        <taxon>Poales</taxon>
        <taxon>Poaceae</taxon>
        <taxon>BOP clade</taxon>
        <taxon>Oryzoideae</taxon>
        <taxon>Oryzeae</taxon>
        <taxon>Oryzinae</taxon>
        <taxon>Oryza</taxon>
        <taxon>Oryza sativa</taxon>
    </lineage>
</organism>
<proteinExistence type="predicted"/>
<evidence type="ECO:0000313" key="2">
    <source>
        <dbReference type="EMBL" id="BAS77811.1"/>
    </source>
</evidence>
<protein>
    <submittedName>
        <fullName evidence="2">Os02g0234750 protein</fullName>
    </submittedName>
</protein>
<accession>A0A0P0VH35</accession>
<gene>
    <name evidence="2" type="ordered locus">Os02g0234750</name>
    <name evidence="2" type="ORF">OSNPB_020234750</name>
</gene>
<feature type="region of interest" description="Disordered" evidence="1">
    <location>
        <begin position="1"/>
        <end position="27"/>
    </location>
</feature>
<sequence length="87" mass="9647">TNLPPPAPAPALPAAGEHEGLRPHHQRRPEAALLVLEAELAGVLELAQELLADVQRHHLHHAGAGATAAAARRRRRWEAHEVHERWW</sequence>
<reference evidence="2 3" key="3">
    <citation type="journal article" date="2013" name="Rice">
        <title>Improvement of the Oryza sativa Nipponbare reference genome using next generation sequence and optical map data.</title>
        <authorList>
            <person name="Kawahara Y."/>
            <person name="de la Bastide M."/>
            <person name="Hamilton J.P."/>
            <person name="Kanamori H."/>
            <person name="McCombie W.R."/>
            <person name="Ouyang S."/>
            <person name="Schwartz D.C."/>
            <person name="Tanaka T."/>
            <person name="Wu J."/>
            <person name="Zhou S."/>
            <person name="Childs K.L."/>
            <person name="Davidson R.M."/>
            <person name="Lin H."/>
            <person name="Quesada-Ocampo L."/>
            <person name="Vaillancourt B."/>
            <person name="Sakai H."/>
            <person name="Lee S.S."/>
            <person name="Kim J."/>
            <person name="Numa H."/>
            <person name="Itoh T."/>
            <person name="Buell C.R."/>
            <person name="Matsumoto T."/>
        </authorList>
    </citation>
    <scope>NUCLEOTIDE SEQUENCE [LARGE SCALE GENOMIC DNA]</scope>
    <source>
        <strain evidence="3">cv. Nipponbare</strain>
    </source>
</reference>